<reference evidence="2" key="1">
    <citation type="submission" date="2019-04" db="EMBL/GenBank/DDBJ databases">
        <title>Sequencing of skin fungus with MAO and IRED activity.</title>
        <authorList>
            <person name="Marsaioli A.J."/>
            <person name="Bonatto J.M.C."/>
            <person name="Reis Junior O."/>
        </authorList>
    </citation>
    <scope>NUCLEOTIDE SEQUENCE</scope>
    <source>
        <strain evidence="2">30M1</strain>
    </source>
</reference>
<dbReference type="AlphaFoldDB" id="A0A9P4T402"/>
<proteinExistence type="predicted"/>
<evidence type="ECO:0000313" key="3">
    <source>
        <dbReference type="Proteomes" id="UP000801428"/>
    </source>
</evidence>
<name>A0A9P4T402_CURKU</name>
<keyword evidence="3" id="KW-1185">Reference proteome</keyword>
<feature type="transmembrane region" description="Helical" evidence="1">
    <location>
        <begin position="32"/>
        <end position="55"/>
    </location>
</feature>
<keyword evidence="1" id="KW-0472">Membrane</keyword>
<organism evidence="2 3">
    <name type="scientific">Curvularia kusanoi</name>
    <name type="common">Cochliobolus kusanoi</name>
    <dbReference type="NCBI Taxonomy" id="90978"/>
    <lineage>
        <taxon>Eukaryota</taxon>
        <taxon>Fungi</taxon>
        <taxon>Dikarya</taxon>
        <taxon>Ascomycota</taxon>
        <taxon>Pezizomycotina</taxon>
        <taxon>Dothideomycetes</taxon>
        <taxon>Pleosporomycetidae</taxon>
        <taxon>Pleosporales</taxon>
        <taxon>Pleosporineae</taxon>
        <taxon>Pleosporaceae</taxon>
        <taxon>Curvularia</taxon>
    </lineage>
</organism>
<dbReference type="CDD" id="cd12148">
    <property type="entry name" value="fungal_TF_MHR"/>
    <property type="match status" value="1"/>
</dbReference>
<accession>A0A9P4T402</accession>
<dbReference type="OrthoDB" id="3364175at2759"/>
<sequence>MAEAQECIHSAESTIQIVYAVMEADATSTNNLGVWFFTLYYVFTASLVVSGRLLWARHGSGTADESAVAHSISLLEKAQTIFQNLNRHSALVSGCSRYVRRLTDMICQATMTRATSHGASPPGSGSQFGNLATSAPSPFDSMRIDAEGLEAFGFLTSDMFDPLTFDNLGMAFTGISPPNPVYDEVLSGI</sequence>
<keyword evidence="1" id="KW-0812">Transmembrane</keyword>
<keyword evidence="1" id="KW-1133">Transmembrane helix</keyword>
<comment type="caution">
    <text evidence="2">The sequence shown here is derived from an EMBL/GenBank/DDBJ whole genome shotgun (WGS) entry which is preliminary data.</text>
</comment>
<gene>
    <name evidence="2" type="ORF">E8E13_001477</name>
</gene>
<dbReference type="EMBL" id="SWKU01000041">
    <property type="protein sequence ID" value="KAF2994367.1"/>
    <property type="molecule type" value="Genomic_DNA"/>
</dbReference>
<evidence type="ECO:0000313" key="2">
    <source>
        <dbReference type="EMBL" id="KAF2994367.1"/>
    </source>
</evidence>
<dbReference type="Proteomes" id="UP000801428">
    <property type="component" value="Unassembled WGS sequence"/>
</dbReference>
<protein>
    <recommendedName>
        <fullName evidence="4">C6 transcription factor</fullName>
    </recommendedName>
</protein>
<evidence type="ECO:0000256" key="1">
    <source>
        <dbReference type="SAM" id="Phobius"/>
    </source>
</evidence>
<evidence type="ECO:0008006" key="4">
    <source>
        <dbReference type="Google" id="ProtNLM"/>
    </source>
</evidence>